<dbReference type="FunFam" id="3.40.50.720:FF:000084">
    <property type="entry name" value="Short-chain dehydrogenase reductase"/>
    <property type="match status" value="1"/>
</dbReference>
<dbReference type="PANTHER" id="PTHR42760">
    <property type="entry name" value="SHORT-CHAIN DEHYDROGENASES/REDUCTASES FAMILY MEMBER"/>
    <property type="match status" value="1"/>
</dbReference>
<dbReference type="GO" id="GO:0016616">
    <property type="term" value="F:oxidoreductase activity, acting on the CH-OH group of donors, NAD or NADP as acceptor"/>
    <property type="evidence" value="ECO:0007669"/>
    <property type="project" value="TreeGrafter"/>
</dbReference>
<protein>
    <submittedName>
        <fullName evidence="3">2,5-dichloro-2,5-cyclohexadiene-1,4-diol dehydrogenase</fullName>
    </submittedName>
</protein>
<dbReference type="InterPro" id="IPR020904">
    <property type="entry name" value="Sc_DH/Rdtase_CS"/>
</dbReference>
<dbReference type="InterPro" id="IPR002347">
    <property type="entry name" value="SDR_fam"/>
</dbReference>
<accession>A0A8T9B8E4</accession>
<proteinExistence type="inferred from homology"/>
<reference evidence="3 4" key="1">
    <citation type="submission" date="2018-05" db="EMBL/GenBank/DDBJ databases">
        <title>Whole genome sequencing for identification of molecular markers to develop diagnostic detection tools for the regulated plant pathogen Lachnellula willkommii.</title>
        <authorList>
            <person name="Giroux E."/>
            <person name="Bilodeau G."/>
        </authorList>
    </citation>
    <scope>NUCLEOTIDE SEQUENCE [LARGE SCALE GENOMIC DNA]</scope>
    <source>
        <strain evidence="3 4">CBS 203.66</strain>
    </source>
</reference>
<dbReference type="CDD" id="cd05233">
    <property type="entry name" value="SDR_c"/>
    <property type="match status" value="1"/>
</dbReference>
<dbReference type="Proteomes" id="UP000469559">
    <property type="component" value="Unassembled WGS sequence"/>
</dbReference>
<dbReference type="InterPro" id="IPR036291">
    <property type="entry name" value="NAD(P)-bd_dom_sf"/>
</dbReference>
<dbReference type="EMBL" id="QGMF01000599">
    <property type="protein sequence ID" value="TVY14869.1"/>
    <property type="molecule type" value="Genomic_DNA"/>
</dbReference>
<dbReference type="GO" id="GO:0009688">
    <property type="term" value="P:abscisic acid biosynthetic process"/>
    <property type="evidence" value="ECO:0007669"/>
    <property type="project" value="UniProtKB-ARBA"/>
</dbReference>
<dbReference type="Pfam" id="PF13561">
    <property type="entry name" value="adh_short_C2"/>
    <property type="match status" value="1"/>
</dbReference>
<comment type="similarity">
    <text evidence="1">Belongs to the short-chain dehydrogenases/reductases (SDR) family.</text>
</comment>
<dbReference type="OrthoDB" id="5840532at2759"/>
<sequence length="277" mass="29235">MAANTVNGIALITGGASGIGRETGYSFAEAGALGIVFADKNLPGAQEAVEHSKTLAKNPKFRAIAAEVDVTSLESVKAMINQAVQEFGRIDYSVHSAGVGIDSNNPIDEVSTEEFDSLANINTKGTLLCMREVSKVMKDQEPLTVITRNGERKVGRGSIINLGSAHSYVALPGKIPYVTSKFAVLGMTKTAALDCSAYDVRVNAVCPSWVATPMMQRDFDRTPQLQEFIKAAVPVGRMAAPEEVGDVIVFLCSPSASYINGTGLLIDAGVTLSLHLG</sequence>
<dbReference type="SUPFAM" id="SSF51735">
    <property type="entry name" value="NAD(P)-binding Rossmann-fold domains"/>
    <property type="match status" value="1"/>
</dbReference>
<gene>
    <name evidence="3" type="primary">linC_1</name>
    <name evidence="3" type="ORF">LARI1_G006860</name>
</gene>
<evidence type="ECO:0000256" key="1">
    <source>
        <dbReference type="ARBA" id="ARBA00006484"/>
    </source>
</evidence>
<dbReference type="PRINTS" id="PR00081">
    <property type="entry name" value="GDHRDH"/>
</dbReference>
<name>A0A8T9B8E4_9HELO</name>
<dbReference type="PRINTS" id="PR00080">
    <property type="entry name" value="SDRFAMILY"/>
</dbReference>
<keyword evidence="2" id="KW-0521">NADP</keyword>
<evidence type="ECO:0000256" key="2">
    <source>
        <dbReference type="ARBA" id="ARBA00022857"/>
    </source>
</evidence>
<dbReference type="AlphaFoldDB" id="A0A8T9B8E4"/>
<evidence type="ECO:0000313" key="3">
    <source>
        <dbReference type="EMBL" id="TVY14869.1"/>
    </source>
</evidence>
<dbReference type="PROSITE" id="PS00061">
    <property type="entry name" value="ADH_SHORT"/>
    <property type="match status" value="1"/>
</dbReference>
<evidence type="ECO:0000313" key="4">
    <source>
        <dbReference type="Proteomes" id="UP000469559"/>
    </source>
</evidence>
<organism evidence="3 4">
    <name type="scientific">Lachnellula arida</name>
    <dbReference type="NCBI Taxonomy" id="1316785"/>
    <lineage>
        <taxon>Eukaryota</taxon>
        <taxon>Fungi</taxon>
        <taxon>Dikarya</taxon>
        <taxon>Ascomycota</taxon>
        <taxon>Pezizomycotina</taxon>
        <taxon>Leotiomycetes</taxon>
        <taxon>Helotiales</taxon>
        <taxon>Lachnaceae</taxon>
        <taxon>Lachnellula</taxon>
    </lineage>
</organism>
<dbReference type="Gene3D" id="3.40.50.720">
    <property type="entry name" value="NAD(P)-binding Rossmann-like Domain"/>
    <property type="match status" value="1"/>
</dbReference>
<comment type="caution">
    <text evidence="3">The sequence shown here is derived from an EMBL/GenBank/DDBJ whole genome shotgun (WGS) entry which is preliminary data.</text>
</comment>
<keyword evidence="4" id="KW-1185">Reference proteome</keyword>